<proteinExistence type="predicted"/>
<name>A0A2L0HCG2_RHIFR</name>
<dbReference type="AlphaFoldDB" id="A0A2L0HCG2"/>
<dbReference type="InterPro" id="IPR037523">
    <property type="entry name" value="VOC_core"/>
</dbReference>
<dbReference type="SUPFAM" id="SSF54593">
    <property type="entry name" value="Glyoxalase/Bleomycin resistance protein/Dihydroxybiphenyl dioxygenase"/>
    <property type="match status" value="1"/>
</dbReference>
<sequence length="143" mass="15864">MPLNRLVIYAKDVEETARFYEKHFGFEVSRRLGDRIVELCSRDGGANLLLHPAAKGQRGGRSAIKLVFDAENVEAFCRRSAALGLEFGPIHQADGYQFANAKDPDENFDLGLTSRLPQDGSKTRPRVSTGGRLRGVSDQRESK</sequence>
<dbReference type="InterPro" id="IPR029068">
    <property type="entry name" value="Glyas_Bleomycin-R_OHBP_Dase"/>
</dbReference>
<evidence type="ECO:0000313" key="3">
    <source>
        <dbReference type="EMBL" id="AUX79183.1"/>
    </source>
</evidence>
<evidence type="ECO:0000256" key="1">
    <source>
        <dbReference type="SAM" id="MobiDB-lite"/>
    </source>
</evidence>
<gene>
    <name evidence="3" type="ORF">NXT3_PC00001</name>
</gene>
<dbReference type="PROSITE" id="PS51819">
    <property type="entry name" value="VOC"/>
    <property type="match status" value="1"/>
</dbReference>
<evidence type="ECO:0000313" key="4">
    <source>
        <dbReference type="Proteomes" id="UP000239340"/>
    </source>
</evidence>
<dbReference type="GO" id="GO:0051213">
    <property type="term" value="F:dioxygenase activity"/>
    <property type="evidence" value="ECO:0007669"/>
    <property type="project" value="UniProtKB-KW"/>
</dbReference>
<evidence type="ECO:0000259" key="2">
    <source>
        <dbReference type="PROSITE" id="PS51819"/>
    </source>
</evidence>
<protein>
    <submittedName>
        <fullName evidence="3">Glyoxalase/bleomycin resistance protein/dioxygenase family protein</fullName>
    </submittedName>
</protein>
<feature type="domain" description="VOC" evidence="2">
    <location>
        <begin position="2"/>
        <end position="114"/>
    </location>
</feature>
<feature type="region of interest" description="Disordered" evidence="1">
    <location>
        <begin position="108"/>
        <end position="143"/>
    </location>
</feature>
<accession>A0A2L0HCG2</accession>
<organism evidence="3 4">
    <name type="scientific">Rhizobium fredii</name>
    <name type="common">Sinorhizobium fredii</name>
    <dbReference type="NCBI Taxonomy" id="380"/>
    <lineage>
        <taxon>Bacteria</taxon>
        <taxon>Pseudomonadati</taxon>
        <taxon>Pseudomonadota</taxon>
        <taxon>Alphaproteobacteria</taxon>
        <taxon>Hyphomicrobiales</taxon>
        <taxon>Rhizobiaceae</taxon>
        <taxon>Sinorhizobium/Ensifer group</taxon>
        <taxon>Sinorhizobium</taxon>
    </lineage>
</organism>
<dbReference type="Proteomes" id="UP000239340">
    <property type="component" value="Plasmid pSfreNXT3c"/>
</dbReference>
<dbReference type="InterPro" id="IPR004360">
    <property type="entry name" value="Glyas_Fos-R_dOase_dom"/>
</dbReference>
<keyword evidence="3" id="KW-0560">Oxidoreductase</keyword>
<keyword evidence="3" id="KW-0614">Plasmid</keyword>
<dbReference type="Pfam" id="PF00903">
    <property type="entry name" value="Glyoxalase"/>
    <property type="match status" value="1"/>
</dbReference>
<geneLocation type="plasmid" evidence="4">
    <name>psfrenxt3c</name>
</geneLocation>
<dbReference type="Gene3D" id="3.10.180.10">
    <property type="entry name" value="2,3-Dihydroxybiphenyl 1,2-Dioxygenase, domain 1"/>
    <property type="match status" value="1"/>
</dbReference>
<dbReference type="EMBL" id="CP024310">
    <property type="protein sequence ID" value="AUX79183.1"/>
    <property type="molecule type" value="Genomic_DNA"/>
</dbReference>
<keyword evidence="3" id="KW-0223">Dioxygenase</keyword>
<reference evidence="3 4" key="1">
    <citation type="submission" date="2017-10" db="EMBL/GenBank/DDBJ databases">
        <title>Analysis of the genome sequences of Rhizobium populations associated to common bean (phaseolus vulgaris).</title>
        <authorList>
            <person name="Bustos P."/>
            <person name="Santamaria R.I."/>
            <person name="Miranda-Sanchez F."/>
            <person name="Perez-Carrascal O."/>
            <person name="Juarez S."/>
            <person name="Lozano L."/>
            <person name="Martinez-Flores I."/>
            <person name="Vinuesa P."/>
            <person name="Martinez-Romero E."/>
            <person name="Cevallos M.A."/>
            <person name="Romero D."/>
            <person name="Davila G."/>
            <person name="Gonzalez V."/>
        </authorList>
    </citation>
    <scope>NUCLEOTIDE SEQUENCE [LARGE SCALE GENOMIC DNA]</scope>
    <source>
        <strain evidence="3 4">NXT3</strain>
        <plasmid evidence="4">Plasmid psfrenxt3c</plasmid>
    </source>
</reference>